<comment type="subunit">
    <text evidence="8">Homodimer.</text>
</comment>
<dbReference type="GO" id="GO:0005829">
    <property type="term" value="C:cytosol"/>
    <property type="evidence" value="ECO:0007669"/>
    <property type="project" value="TreeGrafter"/>
</dbReference>
<evidence type="ECO:0000256" key="3">
    <source>
        <dbReference type="ARBA" id="ARBA00013080"/>
    </source>
</evidence>
<evidence type="ECO:0000256" key="8">
    <source>
        <dbReference type="HAMAP-Rule" id="MF_00197"/>
    </source>
</evidence>
<sequence>MLKLKFEKYHGLGNDFVIFDEKELEKNNIKDYSKLAEKVCHRRFGIGGDGILILKYVDEVPFMLYYNSDGSQAPMCGNGIRCFAYYLKNNSYVAEDKFTVKTIPGDMILDTYTDEKGTFFARVNMGKPVFNVKELINTDKDNFINEKITIDGEEIEISFIFMGTDHSMIFSDDLSKTDIEGTGKKIENFTELFPKKVNANFVEIKDRNNIKVTTWERGAGLTLACGTGATASAVLTAYLGKTDSKVNVEVPGGILVIEYPEHGKEAFMTGPSEKVAEGYYSYEGE</sequence>
<feature type="binding site" evidence="8">
    <location>
        <begin position="216"/>
        <end position="217"/>
    </location>
    <ligand>
        <name>substrate</name>
    </ligand>
</feature>
<organism evidence="10 11">
    <name type="scientific">Sebaldella termitidis (strain ATCC 33386 / NCTC 11300)</name>
    <dbReference type="NCBI Taxonomy" id="526218"/>
    <lineage>
        <taxon>Bacteria</taxon>
        <taxon>Fusobacteriati</taxon>
        <taxon>Fusobacteriota</taxon>
        <taxon>Fusobacteriia</taxon>
        <taxon>Fusobacteriales</taxon>
        <taxon>Leptotrichiaceae</taxon>
        <taxon>Sebaldella</taxon>
    </lineage>
</organism>
<accession>D1ANM8</accession>
<dbReference type="EMBL" id="CP001739">
    <property type="protein sequence ID" value="ACZ09832.1"/>
    <property type="molecule type" value="Genomic_DNA"/>
</dbReference>
<dbReference type="InterPro" id="IPR018510">
    <property type="entry name" value="DAP_epimerase_AS"/>
</dbReference>
<dbReference type="KEGG" id="str:Sterm_2989"/>
<dbReference type="PROSITE" id="PS01326">
    <property type="entry name" value="DAP_EPIMERASE"/>
    <property type="match status" value="1"/>
</dbReference>
<comment type="caution">
    <text evidence="8">Lacks conserved residue(s) required for the propagation of feature annotation.</text>
</comment>
<dbReference type="Proteomes" id="UP000000845">
    <property type="component" value="Chromosome"/>
</dbReference>
<feature type="site" description="Could be important to modulate the pK values of the two catalytic cysteine residues" evidence="8">
    <location>
        <position position="166"/>
    </location>
</feature>
<evidence type="ECO:0000256" key="2">
    <source>
        <dbReference type="ARBA" id="ARBA00010219"/>
    </source>
</evidence>
<dbReference type="SUPFAM" id="SSF54506">
    <property type="entry name" value="Diaminopimelate epimerase-like"/>
    <property type="match status" value="2"/>
</dbReference>
<feature type="binding site" evidence="8">
    <location>
        <position position="67"/>
    </location>
    <ligand>
        <name>substrate</name>
    </ligand>
</feature>
<feature type="binding site" evidence="8">
    <location>
        <position position="14"/>
    </location>
    <ligand>
        <name>substrate</name>
    </ligand>
</feature>
<keyword evidence="4 8" id="KW-0028">Amino-acid biosynthesis</keyword>
<feature type="binding site" evidence="8">
    <location>
        <begin position="226"/>
        <end position="227"/>
    </location>
    <ligand>
        <name>substrate</name>
    </ligand>
</feature>
<feature type="active site" description="Proton acceptor" evidence="8">
    <location>
        <position position="225"/>
    </location>
</feature>
<dbReference type="STRING" id="526218.Sterm_2989"/>
<keyword evidence="5 8" id="KW-0457">Lysine biosynthesis</keyword>
<feature type="binding site" evidence="8">
    <location>
        <position position="198"/>
    </location>
    <ligand>
        <name>substrate</name>
    </ligand>
</feature>
<dbReference type="Gene3D" id="3.10.310.10">
    <property type="entry name" value="Diaminopimelate Epimerase, Chain A, domain 1"/>
    <property type="match status" value="2"/>
</dbReference>
<evidence type="ECO:0000313" key="10">
    <source>
        <dbReference type="EMBL" id="ACZ09832.1"/>
    </source>
</evidence>
<evidence type="ECO:0000256" key="6">
    <source>
        <dbReference type="ARBA" id="ARBA00023235"/>
    </source>
</evidence>
<evidence type="ECO:0000256" key="9">
    <source>
        <dbReference type="PROSITE-ProRule" id="PRU10125"/>
    </source>
</evidence>
<feature type="binding site" evidence="8">
    <location>
        <begin position="77"/>
        <end position="78"/>
    </location>
    <ligand>
        <name>substrate</name>
    </ligand>
</feature>
<dbReference type="HOGENOM" id="CLU_053306_3_0_0"/>
<dbReference type="RefSeq" id="WP_012862414.1">
    <property type="nucleotide sequence ID" value="NC_013517.1"/>
</dbReference>
<name>D1ANM8_SEBTE</name>
<dbReference type="PANTHER" id="PTHR31689:SF0">
    <property type="entry name" value="DIAMINOPIMELATE EPIMERASE"/>
    <property type="match status" value="1"/>
</dbReference>
<dbReference type="Pfam" id="PF01678">
    <property type="entry name" value="DAP_epimerase"/>
    <property type="match status" value="2"/>
</dbReference>
<gene>
    <name evidence="8" type="primary">dapF</name>
    <name evidence="10" type="ordered locus">Sterm_2989</name>
</gene>
<evidence type="ECO:0000256" key="1">
    <source>
        <dbReference type="ARBA" id="ARBA00005196"/>
    </source>
</evidence>
<feature type="active site" description="Proton donor" evidence="8">
    <location>
        <position position="76"/>
    </location>
</feature>
<dbReference type="NCBIfam" id="TIGR00652">
    <property type="entry name" value="DapF"/>
    <property type="match status" value="1"/>
</dbReference>
<dbReference type="AlphaFoldDB" id="D1ANM8"/>
<comment type="similarity">
    <text evidence="2 8">Belongs to the diaminopimelate epimerase family.</text>
</comment>
<reference evidence="11" key="1">
    <citation type="submission" date="2009-09" db="EMBL/GenBank/DDBJ databases">
        <title>The complete chromosome of Sebaldella termitidis ATCC 33386.</title>
        <authorList>
            <consortium name="US DOE Joint Genome Institute (JGI-PGF)"/>
            <person name="Lucas S."/>
            <person name="Copeland A."/>
            <person name="Lapidus A."/>
            <person name="Glavina del Rio T."/>
            <person name="Dalin E."/>
            <person name="Tice H."/>
            <person name="Bruce D."/>
            <person name="Goodwin L."/>
            <person name="Pitluck S."/>
            <person name="Kyrpides N."/>
            <person name="Mavromatis K."/>
            <person name="Ivanova N."/>
            <person name="Mikhailova N."/>
            <person name="Sims D."/>
            <person name="Meincke L."/>
            <person name="Brettin T."/>
            <person name="Detter J.C."/>
            <person name="Han C."/>
            <person name="Larimer F."/>
            <person name="Land M."/>
            <person name="Hauser L."/>
            <person name="Markowitz V."/>
            <person name="Cheng J.F."/>
            <person name="Hugenholtz P."/>
            <person name="Woyke T."/>
            <person name="Wu D."/>
            <person name="Eisen J.A."/>
        </authorList>
    </citation>
    <scope>NUCLEOTIDE SEQUENCE [LARGE SCALE GENOMIC DNA]</scope>
    <source>
        <strain evidence="11">ATCC 33386 / NCTC 11300</strain>
    </source>
</reference>
<dbReference type="HAMAP" id="MF_00197">
    <property type="entry name" value="DAP_epimerase"/>
    <property type="match status" value="1"/>
</dbReference>
<dbReference type="eggNOG" id="COG0253">
    <property type="taxonomic scope" value="Bacteria"/>
</dbReference>
<feature type="active site" evidence="9">
    <location>
        <position position="76"/>
    </location>
</feature>
<keyword evidence="6 8" id="KW-0413">Isomerase</keyword>
<dbReference type="PANTHER" id="PTHR31689">
    <property type="entry name" value="DIAMINOPIMELATE EPIMERASE, CHLOROPLASTIC"/>
    <property type="match status" value="1"/>
</dbReference>
<dbReference type="GO" id="GO:0009089">
    <property type="term" value="P:lysine biosynthetic process via diaminopimelate"/>
    <property type="evidence" value="ECO:0007669"/>
    <property type="project" value="UniProtKB-UniRule"/>
</dbReference>
<evidence type="ECO:0000256" key="7">
    <source>
        <dbReference type="ARBA" id="ARBA00051712"/>
    </source>
</evidence>
<keyword evidence="8" id="KW-0963">Cytoplasm</keyword>
<dbReference type="InterPro" id="IPR001653">
    <property type="entry name" value="DAP_epimerase_DapF"/>
</dbReference>
<protein>
    <recommendedName>
        <fullName evidence="3 8">Diaminopimelate epimerase</fullName>
        <shortName evidence="8">DAP epimerase</shortName>
        <ecNumber evidence="3 8">5.1.1.7</ecNumber>
    </recommendedName>
    <alternativeName>
        <fullName evidence="8">PLP-independent amino acid racemase</fullName>
    </alternativeName>
</protein>
<dbReference type="EC" id="5.1.1.7" evidence="3 8"/>
<evidence type="ECO:0000256" key="5">
    <source>
        <dbReference type="ARBA" id="ARBA00023154"/>
    </source>
</evidence>
<feature type="site" description="Could be important to modulate the pK values of the two catalytic cysteine residues" evidence="8">
    <location>
        <position position="216"/>
    </location>
</feature>
<comment type="subcellular location">
    <subcellularLocation>
        <location evidence="8">Cytoplasm</location>
    </subcellularLocation>
</comment>
<keyword evidence="11" id="KW-1185">Reference proteome</keyword>
<reference evidence="10 11" key="2">
    <citation type="journal article" date="2010" name="Stand. Genomic Sci.">
        <title>Complete genome sequence of Sebaldella termitidis type strain (NCTC 11300).</title>
        <authorList>
            <person name="Harmon-Smith M."/>
            <person name="Celia L."/>
            <person name="Chertkov O."/>
            <person name="Lapidus A."/>
            <person name="Copeland A."/>
            <person name="Glavina Del Rio T."/>
            <person name="Nolan M."/>
            <person name="Lucas S."/>
            <person name="Tice H."/>
            <person name="Cheng J.F."/>
            <person name="Han C."/>
            <person name="Detter J.C."/>
            <person name="Bruce D."/>
            <person name="Goodwin L."/>
            <person name="Pitluck S."/>
            <person name="Pati A."/>
            <person name="Liolios K."/>
            <person name="Ivanova N."/>
            <person name="Mavromatis K."/>
            <person name="Mikhailova N."/>
            <person name="Chen A."/>
            <person name="Palaniappan K."/>
            <person name="Land M."/>
            <person name="Hauser L."/>
            <person name="Chang Y.J."/>
            <person name="Jeffries C.D."/>
            <person name="Brettin T."/>
            <person name="Goker M."/>
            <person name="Beck B."/>
            <person name="Bristow J."/>
            <person name="Eisen J.A."/>
            <person name="Markowitz V."/>
            <person name="Hugenholtz P."/>
            <person name="Kyrpides N.C."/>
            <person name="Klenk H.P."/>
            <person name="Chen F."/>
        </authorList>
    </citation>
    <scope>NUCLEOTIDE SEQUENCE [LARGE SCALE GENOMIC DNA]</scope>
    <source>
        <strain evidence="11">ATCC 33386 / NCTC 11300</strain>
    </source>
</reference>
<comment type="function">
    <text evidence="8">Catalyzes the stereoinversion of LL-2,6-diaminopimelate (L,L-DAP) to meso-diaminopimelate (meso-DAP), a precursor of L-lysine and an essential component of the bacterial peptidoglycan.</text>
</comment>
<comment type="catalytic activity">
    <reaction evidence="7 8">
        <text>(2S,6S)-2,6-diaminopimelate = meso-2,6-diaminopimelate</text>
        <dbReference type="Rhea" id="RHEA:15393"/>
        <dbReference type="ChEBI" id="CHEBI:57609"/>
        <dbReference type="ChEBI" id="CHEBI:57791"/>
        <dbReference type="EC" id="5.1.1.7"/>
    </reaction>
</comment>
<comment type="pathway">
    <text evidence="1 8">Amino-acid biosynthesis; L-lysine biosynthesis via DAP pathway; DL-2,6-diaminopimelate from LL-2,6-diaminopimelate: step 1/1.</text>
</comment>
<proteinExistence type="inferred from homology"/>
<dbReference type="UniPathway" id="UPA00034">
    <property type="reaction ID" value="UER00025"/>
</dbReference>
<evidence type="ECO:0000256" key="4">
    <source>
        <dbReference type="ARBA" id="ARBA00022605"/>
    </source>
</evidence>
<evidence type="ECO:0000313" key="11">
    <source>
        <dbReference type="Proteomes" id="UP000000845"/>
    </source>
</evidence>
<dbReference type="GO" id="GO:0008837">
    <property type="term" value="F:diaminopimelate epimerase activity"/>
    <property type="evidence" value="ECO:0007669"/>
    <property type="project" value="UniProtKB-UniRule"/>
</dbReference>